<keyword evidence="2" id="KW-0238">DNA-binding</keyword>
<name>A0A5J4QYY1_9ZZZZ</name>
<protein>
    <submittedName>
        <fullName evidence="5">Tyrosine recombinase XerC</fullName>
    </submittedName>
</protein>
<dbReference type="Pfam" id="PF00589">
    <property type="entry name" value="Phage_integrase"/>
    <property type="match status" value="1"/>
</dbReference>
<dbReference type="SUPFAM" id="SSF56349">
    <property type="entry name" value="DNA breaking-rejoining enzymes"/>
    <property type="match status" value="1"/>
</dbReference>
<dbReference type="Pfam" id="PF13102">
    <property type="entry name" value="Phage_int_SAM_5"/>
    <property type="match status" value="1"/>
</dbReference>
<sequence>MNLRTDYCTKSKLQFSLKNATKEFSLIRVRMSIERTRFTYYLPTKIKTAYWDIPSGCAIEDPKRNPVLKKNPTLQTVLRNINTEIERTTNALIKVIENFKALNIHPTNEQVKIELDKQLGRIAKCKEPAKEPKKEPKKFKDFISFVDDYLAQCKSGSILNDKGLKLTPGTVRNYGVSKSMLKKYSADKHVRLTFESINMDFYNDFVKYLHESEHSRGKYKPNAIGKYLKHIKMFIRYAYENGYTANNEFSKKGFRILREDVETIYLNEDELSIIYKLELPPNEAQVRDSFIISCYTGMRYSDIARLDVSKHVDFEKNIITIITQKTKNKVVIPIHPIVRTILAKYNNQAPKVQTNQATNRVLKDICEKAKIDVPITLTETAGGVQQEKTYSKYKLVTSHTARRSFATNAFKRGVPSLRIMQITGHRTESSFMRYIRISKEENAQSLQDHEFFK</sequence>
<evidence type="ECO:0000313" key="5">
    <source>
        <dbReference type="EMBL" id="KAA6326324.1"/>
    </source>
</evidence>
<dbReference type="PANTHER" id="PTHR30349">
    <property type="entry name" value="PHAGE INTEGRASE-RELATED"/>
    <property type="match status" value="1"/>
</dbReference>
<dbReference type="GO" id="GO:0015074">
    <property type="term" value="P:DNA integration"/>
    <property type="evidence" value="ECO:0007669"/>
    <property type="project" value="InterPro"/>
</dbReference>
<dbReference type="CDD" id="cd01185">
    <property type="entry name" value="INTN1_C_like"/>
    <property type="match status" value="1"/>
</dbReference>
<organism evidence="5">
    <name type="scientific">termite gut metagenome</name>
    <dbReference type="NCBI Taxonomy" id="433724"/>
    <lineage>
        <taxon>unclassified sequences</taxon>
        <taxon>metagenomes</taxon>
        <taxon>organismal metagenomes</taxon>
    </lineage>
</organism>
<dbReference type="InterPro" id="IPR025269">
    <property type="entry name" value="SAM-like_dom"/>
</dbReference>
<reference evidence="5" key="1">
    <citation type="submission" date="2019-03" db="EMBL/GenBank/DDBJ databases">
        <title>Single cell metagenomics reveals metabolic interactions within the superorganism composed of flagellate Streblomastix strix and complex community of Bacteroidetes bacteria on its surface.</title>
        <authorList>
            <person name="Treitli S.C."/>
            <person name="Kolisko M."/>
            <person name="Husnik F."/>
            <person name="Keeling P."/>
            <person name="Hampl V."/>
        </authorList>
    </citation>
    <scope>NUCLEOTIDE SEQUENCE</scope>
    <source>
        <strain evidence="5">STM</strain>
    </source>
</reference>
<feature type="domain" description="Tyr recombinase" evidence="4">
    <location>
        <begin position="261"/>
        <end position="447"/>
    </location>
</feature>
<accession>A0A5J4QYY1</accession>
<dbReference type="GO" id="GO:0006310">
    <property type="term" value="P:DNA recombination"/>
    <property type="evidence" value="ECO:0007669"/>
    <property type="project" value="UniProtKB-KW"/>
</dbReference>
<dbReference type="PROSITE" id="PS51898">
    <property type="entry name" value="TYR_RECOMBINASE"/>
    <property type="match status" value="1"/>
</dbReference>
<keyword evidence="3" id="KW-0233">DNA recombination</keyword>
<dbReference type="InterPro" id="IPR011010">
    <property type="entry name" value="DNA_brk_join_enz"/>
</dbReference>
<dbReference type="Gene3D" id="1.10.443.10">
    <property type="entry name" value="Intergrase catalytic core"/>
    <property type="match status" value="1"/>
</dbReference>
<dbReference type="GO" id="GO:0003677">
    <property type="term" value="F:DNA binding"/>
    <property type="evidence" value="ECO:0007669"/>
    <property type="project" value="UniProtKB-KW"/>
</dbReference>
<dbReference type="Gene3D" id="1.10.150.130">
    <property type="match status" value="1"/>
</dbReference>
<dbReference type="EMBL" id="SNRY01002187">
    <property type="protein sequence ID" value="KAA6326324.1"/>
    <property type="molecule type" value="Genomic_DNA"/>
</dbReference>
<dbReference type="AlphaFoldDB" id="A0A5J4QYY1"/>
<dbReference type="InterPro" id="IPR013762">
    <property type="entry name" value="Integrase-like_cat_sf"/>
</dbReference>
<dbReference type="InterPro" id="IPR050090">
    <property type="entry name" value="Tyrosine_recombinase_XerCD"/>
</dbReference>
<dbReference type="InterPro" id="IPR010998">
    <property type="entry name" value="Integrase_recombinase_N"/>
</dbReference>
<dbReference type="PANTHER" id="PTHR30349:SF64">
    <property type="entry name" value="PROPHAGE INTEGRASE INTD-RELATED"/>
    <property type="match status" value="1"/>
</dbReference>
<comment type="similarity">
    <text evidence="1">Belongs to the 'phage' integrase family.</text>
</comment>
<comment type="caution">
    <text evidence="5">The sequence shown here is derived from an EMBL/GenBank/DDBJ whole genome shotgun (WGS) entry which is preliminary data.</text>
</comment>
<proteinExistence type="inferred from homology"/>
<gene>
    <name evidence="5" type="ORF">EZS27_024555</name>
</gene>
<evidence type="ECO:0000256" key="2">
    <source>
        <dbReference type="ARBA" id="ARBA00023125"/>
    </source>
</evidence>
<evidence type="ECO:0000256" key="1">
    <source>
        <dbReference type="ARBA" id="ARBA00008857"/>
    </source>
</evidence>
<evidence type="ECO:0000256" key="3">
    <source>
        <dbReference type="ARBA" id="ARBA00023172"/>
    </source>
</evidence>
<dbReference type="InterPro" id="IPR002104">
    <property type="entry name" value="Integrase_catalytic"/>
</dbReference>
<evidence type="ECO:0000259" key="4">
    <source>
        <dbReference type="PROSITE" id="PS51898"/>
    </source>
</evidence>